<evidence type="ECO:0000313" key="2">
    <source>
        <dbReference type="Proteomes" id="UP000186102"/>
    </source>
</evidence>
<dbReference type="Proteomes" id="UP000186102">
    <property type="component" value="Unassembled WGS sequence"/>
</dbReference>
<accession>A0A1Q8QEJ6</accession>
<dbReference type="PANTHER" id="PTHR30501">
    <property type="entry name" value="UPF0597 PROTEIN YHAM"/>
    <property type="match status" value="1"/>
</dbReference>
<dbReference type="STRING" id="1888891.DSOL_5251"/>
<keyword evidence="2" id="KW-1185">Reference proteome</keyword>
<dbReference type="PANTHER" id="PTHR30501:SF2">
    <property type="entry name" value="UPF0597 PROTEIN YHAM"/>
    <property type="match status" value="1"/>
</dbReference>
<dbReference type="RefSeq" id="WP_207649680.1">
    <property type="nucleotide sequence ID" value="NZ_MLBF01000103.1"/>
</dbReference>
<organism evidence="1 2">
    <name type="scientific">Desulfosporosinus metallidurans</name>
    <dbReference type="NCBI Taxonomy" id="1888891"/>
    <lineage>
        <taxon>Bacteria</taxon>
        <taxon>Bacillati</taxon>
        <taxon>Bacillota</taxon>
        <taxon>Clostridia</taxon>
        <taxon>Eubacteriales</taxon>
        <taxon>Desulfitobacteriaceae</taxon>
        <taxon>Desulfosporosinus</taxon>
    </lineage>
</organism>
<gene>
    <name evidence="1" type="ORF">DSOL_5251</name>
</gene>
<dbReference type="AlphaFoldDB" id="A0A1Q8QEJ6"/>
<dbReference type="InterPro" id="IPR021144">
    <property type="entry name" value="UPF0597"/>
</dbReference>
<dbReference type="GO" id="GO:0080146">
    <property type="term" value="F:L-cysteine desulfhydrase activity"/>
    <property type="evidence" value="ECO:0007669"/>
    <property type="project" value="TreeGrafter"/>
</dbReference>
<sequence>MMAVEGIVIRETDGIIENNSEKTIENLGRLANQGTREVDRIVLDIMVHKKVTVE</sequence>
<protein>
    <submittedName>
        <fullName evidence="1">Uncharacterized protein</fullName>
    </submittedName>
</protein>
<comment type="caution">
    <text evidence="1">The sequence shown here is derived from an EMBL/GenBank/DDBJ whole genome shotgun (WGS) entry which is preliminary data.</text>
</comment>
<proteinExistence type="predicted"/>
<dbReference type="EMBL" id="MLBF01000103">
    <property type="protein sequence ID" value="OLN25715.1"/>
    <property type="molecule type" value="Genomic_DNA"/>
</dbReference>
<name>A0A1Q8QEJ6_9FIRM</name>
<evidence type="ECO:0000313" key="1">
    <source>
        <dbReference type="EMBL" id="OLN25715.1"/>
    </source>
</evidence>
<dbReference type="GO" id="GO:0019450">
    <property type="term" value="P:L-cysteine catabolic process to pyruvate"/>
    <property type="evidence" value="ECO:0007669"/>
    <property type="project" value="TreeGrafter"/>
</dbReference>
<reference evidence="1 2" key="1">
    <citation type="submission" date="2016-09" db="EMBL/GenBank/DDBJ databases">
        <title>Complete genome of Desulfosporosinus sp. OL.</title>
        <authorList>
            <person name="Mardanov A."/>
            <person name="Beletsky A."/>
            <person name="Panova A."/>
            <person name="Karnachuk O."/>
            <person name="Ravin N."/>
        </authorList>
    </citation>
    <scope>NUCLEOTIDE SEQUENCE [LARGE SCALE GENOMIC DNA]</scope>
    <source>
        <strain evidence="1 2">OL</strain>
    </source>
</reference>